<proteinExistence type="predicted"/>
<dbReference type="Proteomes" id="UP001218412">
    <property type="component" value="Chromosome"/>
</dbReference>
<protein>
    <submittedName>
        <fullName evidence="1">Uncharacterized protein</fullName>
    </submittedName>
</protein>
<gene>
    <name evidence="1" type="ORF">JHW45_07105</name>
</gene>
<dbReference type="EMBL" id="CP067134">
    <property type="protein sequence ID" value="WCR12100.1"/>
    <property type="molecule type" value="Genomic_DNA"/>
</dbReference>
<organism evidence="1 2">
    <name type="scientific">Paracoccus stylophorae</name>
    <dbReference type="NCBI Taxonomy" id="659350"/>
    <lineage>
        <taxon>Bacteria</taxon>
        <taxon>Pseudomonadati</taxon>
        <taxon>Pseudomonadota</taxon>
        <taxon>Alphaproteobacteria</taxon>
        <taxon>Rhodobacterales</taxon>
        <taxon>Paracoccaceae</taxon>
        <taxon>Paracoccus</taxon>
    </lineage>
</organism>
<evidence type="ECO:0000313" key="2">
    <source>
        <dbReference type="Proteomes" id="UP001218412"/>
    </source>
</evidence>
<evidence type="ECO:0000313" key="1">
    <source>
        <dbReference type="EMBL" id="WCR12100.1"/>
    </source>
</evidence>
<dbReference type="RefSeq" id="WP_272860197.1">
    <property type="nucleotide sequence ID" value="NZ_CP067134.1"/>
</dbReference>
<reference evidence="1 2" key="1">
    <citation type="submission" date="2021-01" db="EMBL/GenBank/DDBJ databases">
        <title>Biogeographic distribution of Paracoccus.</title>
        <authorList>
            <person name="Hollensteiner J."/>
            <person name="Leineberger J."/>
            <person name="Brinkhoff T."/>
            <person name="Daniel R."/>
        </authorList>
    </citation>
    <scope>NUCLEOTIDE SEQUENCE [LARGE SCALE GENOMIC DNA]</scope>
    <source>
        <strain evidence="1 2">LMG25392</strain>
    </source>
</reference>
<name>A0ABY7SZ62_9RHOB</name>
<sequence length="65" mass="6724">MTQGVKPRGFAPSRAVALTAAFLVAVVFVAANAHLVLVSVRSQPECALQPLQEGAASYRAAKPSC</sequence>
<keyword evidence="2" id="KW-1185">Reference proteome</keyword>
<accession>A0ABY7SZ62</accession>